<evidence type="ECO:0000256" key="3">
    <source>
        <dbReference type="HAMAP-Rule" id="MF_01539"/>
    </source>
</evidence>
<keyword evidence="3" id="KW-0694">RNA-binding</keyword>
<feature type="binding site" evidence="3">
    <location>
        <begin position="7"/>
        <end position="20"/>
    </location>
    <ligand>
        <name>ATP</name>
        <dbReference type="ChEBI" id="CHEBI:30616"/>
    </ligand>
</feature>
<dbReference type="SUPFAM" id="SSF52374">
    <property type="entry name" value="Nucleotidylyl transferase"/>
    <property type="match status" value="1"/>
</dbReference>
<comment type="catalytic activity">
    <reaction evidence="3">
        <text>cytidine(34) in elongator tRNA(Met) + acetate + ATP = N(4)-acetylcytidine(34) in elongator tRNA(Met) + AMP + diphosphate</text>
        <dbReference type="Rhea" id="RHEA:58144"/>
        <dbReference type="Rhea" id="RHEA-COMP:10693"/>
        <dbReference type="Rhea" id="RHEA-COMP:10694"/>
        <dbReference type="ChEBI" id="CHEBI:30089"/>
        <dbReference type="ChEBI" id="CHEBI:30616"/>
        <dbReference type="ChEBI" id="CHEBI:33019"/>
        <dbReference type="ChEBI" id="CHEBI:74900"/>
        <dbReference type="ChEBI" id="CHEBI:82748"/>
        <dbReference type="ChEBI" id="CHEBI:456215"/>
    </reaction>
</comment>
<dbReference type="Proteomes" id="UP001500866">
    <property type="component" value="Unassembled WGS sequence"/>
</dbReference>
<keyword evidence="3" id="KW-0067">ATP-binding</keyword>
<comment type="function">
    <text evidence="3">Catalyzes the formation of N(4)-acetylcytidine (ac(4)C) at the wobble position of elongator tRNA(Met), using acetate and ATP as substrates. First activates an acetate ion to form acetyladenylate (Ac-AMP) and then transfers the acetyl group to tRNA to form ac(4)C34.</text>
</comment>
<comment type="similarity">
    <text evidence="3">Belongs to the TmcAL family.</text>
</comment>
<name>A0ABN1GK46_9BACI</name>
<dbReference type="EMBL" id="BAAADS010000025">
    <property type="protein sequence ID" value="GAA0613189.1"/>
    <property type="molecule type" value="Genomic_DNA"/>
</dbReference>
<dbReference type="HAMAP" id="MF_01539">
    <property type="entry name" value="TmcAL"/>
    <property type="match status" value="1"/>
</dbReference>
<keyword evidence="3" id="KW-0963">Cytoplasm</keyword>
<protein>
    <recommendedName>
        <fullName evidence="3">tRNA(Met) cytidine acetate ligase</fullName>
        <ecNumber evidence="3">6.3.4.-</ecNumber>
    </recommendedName>
</protein>
<gene>
    <name evidence="3" type="primary">tmcAL</name>
    <name evidence="4" type="ORF">GCM10009001_33010</name>
</gene>
<proteinExistence type="inferred from homology"/>
<dbReference type="RefSeq" id="WP_343815622.1">
    <property type="nucleotide sequence ID" value="NZ_BAAADS010000025.1"/>
</dbReference>
<evidence type="ECO:0000256" key="1">
    <source>
        <dbReference type="ARBA" id="ARBA00022598"/>
    </source>
</evidence>
<comment type="subcellular location">
    <subcellularLocation>
        <location evidence="3">Cytoplasm</location>
    </subcellularLocation>
</comment>
<keyword evidence="1 3" id="KW-0436">Ligase</keyword>
<feature type="binding site" evidence="3">
    <location>
        <position position="101"/>
    </location>
    <ligand>
        <name>ATP</name>
        <dbReference type="ChEBI" id="CHEBI:30616"/>
    </ligand>
</feature>
<dbReference type="InterPro" id="IPR014729">
    <property type="entry name" value="Rossmann-like_a/b/a_fold"/>
</dbReference>
<keyword evidence="5" id="KW-1185">Reference proteome</keyword>
<comment type="caution">
    <text evidence="3">Lacks conserved residue(s) required for the propagation of feature annotation.</text>
</comment>
<reference evidence="4 5" key="1">
    <citation type="journal article" date="2019" name="Int. J. Syst. Evol. Microbiol.">
        <title>The Global Catalogue of Microorganisms (GCM) 10K type strain sequencing project: providing services to taxonomists for standard genome sequencing and annotation.</title>
        <authorList>
            <consortium name="The Broad Institute Genomics Platform"/>
            <consortium name="The Broad Institute Genome Sequencing Center for Infectious Disease"/>
            <person name="Wu L."/>
            <person name="Ma J."/>
        </authorList>
    </citation>
    <scope>NUCLEOTIDE SEQUENCE [LARGE SCALE GENOMIC DNA]</scope>
    <source>
        <strain evidence="4 5">JCM 15395</strain>
    </source>
</reference>
<feature type="binding site" evidence="3">
    <location>
        <position position="162"/>
    </location>
    <ligand>
        <name>ATP</name>
        <dbReference type="ChEBI" id="CHEBI:30616"/>
    </ligand>
</feature>
<accession>A0ABN1GK46</accession>
<evidence type="ECO:0000256" key="2">
    <source>
        <dbReference type="ARBA" id="ARBA00022694"/>
    </source>
</evidence>
<dbReference type="Gene3D" id="3.40.50.620">
    <property type="entry name" value="HUPs"/>
    <property type="match status" value="1"/>
</dbReference>
<dbReference type="Pfam" id="PF05636">
    <property type="entry name" value="HIGH_NTase1"/>
    <property type="match status" value="1"/>
</dbReference>
<sequence>MKACGLIVEYNPFHNGHAYHIQESKKTSGANCMIAVMSGNFLQRGEPAIIDKFYRTRAALSAGIDIVLELPYAYAVQSSDLFAKGSVHTLNEVGVSSICFGSESGDESHFIEGYQLYTIREKVFKKILKEQLAKGTSFPEASRIAYQEIGLAASEMDLTRPNNILGFSYVKAILNNNLPIDPLTIKRTKSNYHDQSFSGSIASATSIRKELLAEGTINPDLADTMPAETVSQLKSYKQRSGVWHAWELYFPILKYRVKTMSANELAAIHGVDEGLENRIKKTADEANSFTDWVGRIKTKRYTWTRLQRMFVHILTNTKKTDLEAAKNNPSVSFVRLLGMTETGQSYLSSQKKKMNVPLISNLNKSTSPMLYMEERATNAYYSVLENDMQKTFHDRELEPPVIFNT</sequence>
<dbReference type="NCBIfam" id="NF010191">
    <property type="entry name" value="PRK13670.1"/>
    <property type="match status" value="1"/>
</dbReference>
<feature type="binding site" evidence="3">
    <location>
        <position position="187"/>
    </location>
    <ligand>
        <name>ATP</name>
        <dbReference type="ChEBI" id="CHEBI:30616"/>
    </ligand>
</feature>
<evidence type="ECO:0000313" key="5">
    <source>
        <dbReference type="Proteomes" id="UP001500866"/>
    </source>
</evidence>
<organism evidence="4 5">
    <name type="scientific">Virgibacillus siamensis</name>
    <dbReference type="NCBI Taxonomy" id="480071"/>
    <lineage>
        <taxon>Bacteria</taxon>
        <taxon>Bacillati</taxon>
        <taxon>Bacillota</taxon>
        <taxon>Bacilli</taxon>
        <taxon>Bacillales</taxon>
        <taxon>Bacillaceae</taxon>
        <taxon>Virgibacillus</taxon>
    </lineage>
</organism>
<dbReference type="PANTHER" id="PTHR37825">
    <property type="entry name" value="TRNA(MET) CYTIDINE ACETATE LIGASE"/>
    <property type="match status" value="1"/>
</dbReference>
<dbReference type="InterPro" id="IPR008513">
    <property type="entry name" value="tRNA(Met)_cyd_acetate_ligase"/>
</dbReference>
<comment type="caution">
    <text evidence="4">The sequence shown here is derived from an EMBL/GenBank/DDBJ whole genome shotgun (WGS) entry which is preliminary data.</text>
</comment>
<keyword evidence="2 3" id="KW-0819">tRNA processing</keyword>
<keyword evidence="3" id="KW-0820">tRNA-binding</keyword>
<evidence type="ECO:0000313" key="4">
    <source>
        <dbReference type="EMBL" id="GAA0613189.1"/>
    </source>
</evidence>
<dbReference type="EC" id="6.3.4.-" evidence="3"/>
<keyword evidence="3" id="KW-0547">Nucleotide-binding</keyword>
<dbReference type="PANTHER" id="PTHR37825:SF1">
    <property type="entry name" value="TRNA(MET) CYTIDINE ACETATE LIGASE"/>
    <property type="match status" value="1"/>
</dbReference>